<feature type="compositionally biased region" description="Low complexity" evidence="1">
    <location>
        <begin position="1"/>
        <end position="12"/>
    </location>
</feature>
<dbReference type="GO" id="GO:0046983">
    <property type="term" value="F:protein dimerization activity"/>
    <property type="evidence" value="ECO:0007669"/>
    <property type="project" value="InterPro"/>
</dbReference>
<sequence length="473" mass="54055">MESSYSSRIPSSPHRLSRHKISKRSDPSEVKEMKKIRRAKANDREPFPDETKLTKIETLRFANNYIWSLKESISALENGTPLPFSSMLNGRCVQGNESNEKPGESNPALKGCAVLAQSMLSQSLDCVDISSITNFYSKARPSSSSPGASKNQSRIYFLRYYLHRIKMTKVVDDILDLDLQETELSDLVEELSHENYIGPKMEMDIKNGIDYYESVKKLKLTDTQVDELMAEIEGSNKPTHKVGNSQKVICPQRTKVLSRIKLDKVNNNTKKKINKSNNFQLLIGVQENQKLRNISEKEAETLFSSLQSEVTSNEVFNCQRASFQRVNPNEEEKEFIIEFGDAKSLSWFQLNINKYLHNAIVLPPSQFRERLKQKYCLFYAWRLVLPGFLRNKNPISITQALIKSNNIRGAIDIACFTIPATSDGTCYMTWFASPLADVFLKSCKKGTKTFLYFGILPIETKKLTYKEQQYIPV</sequence>
<name>A0A7R8CTP9_LEPSM</name>
<feature type="compositionally biased region" description="Basic and acidic residues" evidence="1">
    <location>
        <begin position="40"/>
        <end position="49"/>
    </location>
</feature>
<dbReference type="GO" id="GO:0061564">
    <property type="term" value="P:axon development"/>
    <property type="evidence" value="ECO:0007669"/>
    <property type="project" value="TreeGrafter"/>
</dbReference>
<gene>
    <name evidence="2" type="ORF">LSAA_8992</name>
</gene>
<reference evidence="2" key="1">
    <citation type="submission" date="2021-02" db="EMBL/GenBank/DDBJ databases">
        <authorList>
            <person name="Bekaert M."/>
        </authorList>
    </citation>
    <scope>NUCLEOTIDE SEQUENCE</scope>
    <source>
        <strain evidence="2">IoA-00</strain>
    </source>
</reference>
<dbReference type="GO" id="GO:0005634">
    <property type="term" value="C:nucleus"/>
    <property type="evidence" value="ECO:0007669"/>
    <property type="project" value="TreeGrafter"/>
</dbReference>
<dbReference type="InterPro" id="IPR050359">
    <property type="entry name" value="bHLH_transcription_factors"/>
</dbReference>
<accession>A0A7R8CTP9</accession>
<dbReference type="GO" id="GO:0007423">
    <property type="term" value="P:sensory organ development"/>
    <property type="evidence" value="ECO:0007669"/>
    <property type="project" value="TreeGrafter"/>
</dbReference>
<dbReference type="PANTHER" id="PTHR19290">
    <property type="entry name" value="BASIC HELIX-LOOP-HELIX PROTEIN NEUROGENIN-RELATED"/>
    <property type="match status" value="1"/>
</dbReference>
<keyword evidence="3" id="KW-1185">Reference proteome</keyword>
<evidence type="ECO:0000256" key="1">
    <source>
        <dbReference type="SAM" id="MobiDB-lite"/>
    </source>
</evidence>
<organism evidence="2 3">
    <name type="scientific">Lepeophtheirus salmonis</name>
    <name type="common">Salmon louse</name>
    <name type="synonym">Caligus salmonis</name>
    <dbReference type="NCBI Taxonomy" id="72036"/>
    <lineage>
        <taxon>Eukaryota</taxon>
        <taxon>Metazoa</taxon>
        <taxon>Ecdysozoa</taxon>
        <taxon>Arthropoda</taxon>
        <taxon>Crustacea</taxon>
        <taxon>Multicrustacea</taxon>
        <taxon>Hexanauplia</taxon>
        <taxon>Copepoda</taxon>
        <taxon>Siphonostomatoida</taxon>
        <taxon>Caligidae</taxon>
        <taxon>Lepeophtheirus</taxon>
    </lineage>
</organism>
<feature type="region of interest" description="Disordered" evidence="1">
    <location>
        <begin position="1"/>
        <end position="49"/>
    </location>
</feature>
<dbReference type="GO" id="GO:0000981">
    <property type="term" value="F:DNA-binding transcription factor activity, RNA polymerase II-specific"/>
    <property type="evidence" value="ECO:0007669"/>
    <property type="project" value="TreeGrafter"/>
</dbReference>
<evidence type="ECO:0000313" key="2">
    <source>
        <dbReference type="EMBL" id="CAF2926226.1"/>
    </source>
</evidence>
<dbReference type="GO" id="GO:0045944">
    <property type="term" value="P:positive regulation of transcription by RNA polymerase II"/>
    <property type="evidence" value="ECO:0007669"/>
    <property type="project" value="TreeGrafter"/>
</dbReference>
<feature type="compositionally biased region" description="Basic and acidic residues" evidence="1">
    <location>
        <begin position="23"/>
        <end position="33"/>
    </location>
</feature>
<dbReference type="GO" id="GO:0070888">
    <property type="term" value="F:E-box binding"/>
    <property type="evidence" value="ECO:0007669"/>
    <property type="project" value="TreeGrafter"/>
</dbReference>
<evidence type="ECO:0000313" key="3">
    <source>
        <dbReference type="Proteomes" id="UP000675881"/>
    </source>
</evidence>
<dbReference type="Gene3D" id="4.10.280.10">
    <property type="entry name" value="Helix-loop-helix DNA-binding domain"/>
    <property type="match status" value="1"/>
</dbReference>
<proteinExistence type="predicted"/>
<dbReference type="PANTHER" id="PTHR19290:SF163">
    <property type="entry name" value="BASIC HELIX-LOOP-HELIX NEURAL TRANSCRIPTION FACTOR TAP"/>
    <property type="match status" value="1"/>
</dbReference>
<dbReference type="InterPro" id="IPR036638">
    <property type="entry name" value="HLH_DNA-bd_sf"/>
</dbReference>
<protein>
    <submittedName>
        <fullName evidence="2">NEUROG1</fullName>
    </submittedName>
</protein>
<dbReference type="EMBL" id="HG994583">
    <property type="protein sequence ID" value="CAF2926226.1"/>
    <property type="molecule type" value="Genomic_DNA"/>
</dbReference>
<dbReference type="Proteomes" id="UP000675881">
    <property type="component" value="Chromosome 4"/>
</dbReference>
<dbReference type="AlphaFoldDB" id="A0A7R8CTP9"/>
<dbReference type="OrthoDB" id="5969565at2759"/>